<dbReference type="Proteomes" id="UP001396334">
    <property type="component" value="Unassembled WGS sequence"/>
</dbReference>
<name>A0ABR1ZA69_9ROSI</name>
<evidence type="ECO:0000313" key="2">
    <source>
        <dbReference type="EMBL" id="KAK8476923.1"/>
    </source>
</evidence>
<dbReference type="PROSITE" id="PS51257">
    <property type="entry name" value="PROKAR_LIPOPROTEIN"/>
    <property type="match status" value="1"/>
</dbReference>
<gene>
    <name evidence="2" type="ORF">V6N11_063340</name>
</gene>
<feature type="region of interest" description="Disordered" evidence="1">
    <location>
        <begin position="69"/>
        <end position="128"/>
    </location>
</feature>
<feature type="compositionally biased region" description="Polar residues" evidence="1">
    <location>
        <begin position="99"/>
        <end position="120"/>
    </location>
</feature>
<evidence type="ECO:0000256" key="1">
    <source>
        <dbReference type="SAM" id="MobiDB-lite"/>
    </source>
</evidence>
<dbReference type="EMBL" id="JBBPBN010001979">
    <property type="protein sequence ID" value="KAK8476923.1"/>
    <property type="molecule type" value="Genomic_DNA"/>
</dbReference>
<proteinExistence type="predicted"/>
<accession>A0ABR1ZA69</accession>
<keyword evidence="3" id="KW-1185">Reference proteome</keyword>
<sequence>MSNRSKSYCLYPFSLSCISLTTIDLKPFCRQLWKATLKSVRTGVSDIRTRGPLWWNWLERQLSYRNAPEGQGMKVFQLTPPRPDSELKPSPEPPSSSKQHQFIFNNVDTPTPKSTRSTMLPATRPMQL</sequence>
<evidence type="ECO:0000313" key="3">
    <source>
        <dbReference type="Proteomes" id="UP001396334"/>
    </source>
</evidence>
<organism evidence="2 3">
    <name type="scientific">Hibiscus sabdariffa</name>
    <name type="common">roselle</name>
    <dbReference type="NCBI Taxonomy" id="183260"/>
    <lineage>
        <taxon>Eukaryota</taxon>
        <taxon>Viridiplantae</taxon>
        <taxon>Streptophyta</taxon>
        <taxon>Embryophyta</taxon>
        <taxon>Tracheophyta</taxon>
        <taxon>Spermatophyta</taxon>
        <taxon>Magnoliopsida</taxon>
        <taxon>eudicotyledons</taxon>
        <taxon>Gunneridae</taxon>
        <taxon>Pentapetalae</taxon>
        <taxon>rosids</taxon>
        <taxon>malvids</taxon>
        <taxon>Malvales</taxon>
        <taxon>Malvaceae</taxon>
        <taxon>Malvoideae</taxon>
        <taxon>Hibiscus</taxon>
    </lineage>
</organism>
<reference evidence="2 3" key="1">
    <citation type="journal article" date="2024" name="G3 (Bethesda)">
        <title>Genome assembly of Hibiscus sabdariffa L. provides insights into metabolisms of medicinal natural products.</title>
        <authorList>
            <person name="Kim T."/>
        </authorList>
    </citation>
    <scope>NUCLEOTIDE SEQUENCE [LARGE SCALE GENOMIC DNA]</scope>
    <source>
        <strain evidence="2">TK-2024</strain>
        <tissue evidence="2">Old leaves</tissue>
    </source>
</reference>
<comment type="caution">
    <text evidence="2">The sequence shown here is derived from an EMBL/GenBank/DDBJ whole genome shotgun (WGS) entry which is preliminary data.</text>
</comment>
<protein>
    <submittedName>
        <fullName evidence="2">Uncharacterized protein</fullName>
    </submittedName>
</protein>